<gene>
    <name evidence="1" type="ORF">AVEN_154019_1</name>
</gene>
<dbReference type="OrthoDB" id="10347337at2759"/>
<keyword evidence="2" id="KW-1185">Reference proteome</keyword>
<dbReference type="AlphaFoldDB" id="A0A4Y2IJW8"/>
<sequence length="196" mass="22732">MNSYHLFHSIFTVITSIQLTKGNQIPPPKFFSDVILKYLDIPDVVMSIYEDTSVPVDEYAVSMYEKDVFTSFFEWNSDDPGDHQFLEFIKVVASGKQRTIVFFLDDASARMFFEHAHKVKEKLPLPCFYRWIFFGVNGIDMKPLQRFNTSAVCWKSIFVKEKQKTGNKTIGSVLPANFSNTFTIWRVLYSTPSFSE</sequence>
<evidence type="ECO:0000313" key="1">
    <source>
        <dbReference type="EMBL" id="GBM78057.1"/>
    </source>
</evidence>
<protein>
    <submittedName>
        <fullName evidence="1">Uncharacterized protein</fullName>
    </submittedName>
</protein>
<organism evidence="1 2">
    <name type="scientific">Araneus ventricosus</name>
    <name type="common">Orbweaver spider</name>
    <name type="synonym">Epeira ventricosa</name>
    <dbReference type="NCBI Taxonomy" id="182803"/>
    <lineage>
        <taxon>Eukaryota</taxon>
        <taxon>Metazoa</taxon>
        <taxon>Ecdysozoa</taxon>
        <taxon>Arthropoda</taxon>
        <taxon>Chelicerata</taxon>
        <taxon>Arachnida</taxon>
        <taxon>Araneae</taxon>
        <taxon>Araneomorphae</taxon>
        <taxon>Entelegynae</taxon>
        <taxon>Araneoidea</taxon>
        <taxon>Araneidae</taxon>
        <taxon>Araneus</taxon>
    </lineage>
</organism>
<dbReference type="EMBL" id="BGPR01002731">
    <property type="protein sequence ID" value="GBM78057.1"/>
    <property type="molecule type" value="Genomic_DNA"/>
</dbReference>
<reference evidence="1 2" key="1">
    <citation type="journal article" date="2019" name="Sci. Rep.">
        <title>Orb-weaving spider Araneus ventricosus genome elucidates the spidroin gene catalogue.</title>
        <authorList>
            <person name="Kono N."/>
            <person name="Nakamura H."/>
            <person name="Ohtoshi R."/>
            <person name="Moran D.A.P."/>
            <person name="Shinohara A."/>
            <person name="Yoshida Y."/>
            <person name="Fujiwara M."/>
            <person name="Mori M."/>
            <person name="Tomita M."/>
            <person name="Arakawa K."/>
        </authorList>
    </citation>
    <scope>NUCLEOTIDE SEQUENCE [LARGE SCALE GENOMIC DNA]</scope>
</reference>
<proteinExistence type="predicted"/>
<name>A0A4Y2IJW8_ARAVE</name>
<accession>A0A4Y2IJW8</accession>
<dbReference type="Proteomes" id="UP000499080">
    <property type="component" value="Unassembled WGS sequence"/>
</dbReference>
<comment type="caution">
    <text evidence="1">The sequence shown here is derived from an EMBL/GenBank/DDBJ whole genome shotgun (WGS) entry which is preliminary data.</text>
</comment>
<evidence type="ECO:0000313" key="2">
    <source>
        <dbReference type="Proteomes" id="UP000499080"/>
    </source>
</evidence>